<name>A0ABW9C028_9BURK</name>
<keyword evidence="4" id="KW-1185">Reference proteome</keyword>
<dbReference type="Proteomes" id="UP001629288">
    <property type="component" value="Unassembled WGS sequence"/>
</dbReference>
<dbReference type="PROSITE" id="PS51257">
    <property type="entry name" value="PROKAR_LIPOPROTEIN"/>
    <property type="match status" value="1"/>
</dbReference>
<proteinExistence type="predicted"/>
<feature type="region of interest" description="Disordered" evidence="1">
    <location>
        <begin position="26"/>
        <end position="58"/>
    </location>
</feature>
<accession>A0ABW9C028</accession>
<keyword evidence="2" id="KW-0732">Signal</keyword>
<sequence length="573" mass="59307">MKAWLFLLLIVASALLSIASCGGGVSDSGGSSNPSNPSTPNNPNNPNNPSTSSAPVASIASSVPPASAAKIKTISSSNADLVPGQAIPLRSDGSIPFLIAADGFGNPYLLAIGNTSGVLDVESTAVSMVLICLDLVQLPSGITSAQVFQAIKSSSSYQALLSDAQQDLAAGNSPLSNDKSVAAAWVVAQNAGAAIANLSRGAVSAAQVTAVAPPLPFYLVDNPEPFNKIWITDGPATSVQLNNQMFISWQVDTTDANGGKIDSKLLPPLQTTLQQLIGAYKGSASVTPVSGTSPAFTLVLSQSGKSRQTNGIAAFVKYMLFLYSSIAGLYPNPDTTRCVTAVASSVFNDQFPNFATQPSGATASAYLAKFLPKSGDVAYKRFSACKILPSVSSLFGIVAGQVWTALNRARDLVSTVGSIAQTYFYWNDSYSFQVCKSNGSVVTCGPSITITDTSCRIRTINAEQWYSITFSGIAAGPVGSIVAGATSRNNGVDASKPGGATCSAWTTYSIQPYDTQCRRDPGQPETTAWTGYFTLDFVPASVPNFSAVGTIYSPIPNGSYAEAVAPAFSCPAN</sequence>
<dbReference type="EMBL" id="JAQQDH010000002">
    <property type="protein sequence ID" value="MFM0443665.1"/>
    <property type="molecule type" value="Genomic_DNA"/>
</dbReference>
<protein>
    <submittedName>
        <fullName evidence="3">Uncharacterized protein</fullName>
    </submittedName>
</protein>
<gene>
    <name evidence="3" type="ORF">PQR00_08705</name>
</gene>
<reference evidence="3 4" key="1">
    <citation type="journal article" date="2024" name="Chem. Sci.">
        <title>Discovery of megapolipeptins by genome mining of a Burkholderiales bacteria collection.</title>
        <authorList>
            <person name="Paulo B.S."/>
            <person name="Recchia M.J.J."/>
            <person name="Lee S."/>
            <person name="Fergusson C.H."/>
            <person name="Romanowski S.B."/>
            <person name="Hernandez A."/>
            <person name="Krull N."/>
            <person name="Liu D.Y."/>
            <person name="Cavanagh H."/>
            <person name="Bos A."/>
            <person name="Gray C.A."/>
            <person name="Murphy B.T."/>
            <person name="Linington R.G."/>
            <person name="Eustaquio A.S."/>
        </authorList>
    </citation>
    <scope>NUCLEOTIDE SEQUENCE [LARGE SCALE GENOMIC DNA]</scope>
    <source>
        <strain evidence="3 4">RL17-379-BIB-C</strain>
    </source>
</reference>
<evidence type="ECO:0000313" key="4">
    <source>
        <dbReference type="Proteomes" id="UP001629288"/>
    </source>
</evidence>
<organism evidence="3 4">
    <name type="scientific">Paraburkholderia strydomiana</name>
    <dbReference type="NCBI Taxonomy" id="1245417"/>
    <lineage>
        <taxon>Bacteria</taxon>
        <taxon>Pseudomonadati</taxon>
        <taxon>Pseudomonadota</taxon>
        <taxon>Betaproteobacteria</taxon>
        <taxon>Burkholderiales</taxon>
        <taxon>Burkholderiaceae</taxon>
        <taxon>Paraburkholderia</taxon>
    </lineage>
</organism>
<feature type="signal peptide" evidence="2">
    <location>
        <begin position="1"/>
        <end position="19"/>
    </location>
</feature>
<dbReference type="RefSeq" id="WP_408128298.1">
    <property type="nucleotide sequence ID" value="NZ_JAQQDH010000002.1"/>
</dbReference>
<feature type="compositionally biased region" description="Low complexity" evidence="1">
    <location>
        <begin position="28"/>
        <end position="58"/>
    </location>
</feature>
<evidence type="ECO:0000256" key="2">
    <source>
        <dbReference type="SAM" id="SignalP"/>
    </source>
</evidence>
<evidence type="ECO:0000256" key="1">
    <source>
        <dbReference type="SAM" id="MobiDB-lite"/>
    </source>
</evidence>
<feature type="chain" id="PRO_5045263257" evidence="2">
    <location>
        <begin position="20"/>
        <end position="573"/>
    </location>
</feature>
<comment type="caution">
    <text evidence="3">The sequence shown here is derived from an EMBL/GenBank/DDBJ whole genome shotgun (WGS) entry which is preliminary data.</text>
</comment>
<evidence type="ECO:0000313" key="3">
    <source>
        <dbReference type="EMBL" id="MFM0443665.1"/>
    </source>
</evidence>